<sequence>MLTEIAQIQYIILTVCVCMCYQLYMYVCVLKAEVGCMWKPYLSSVDFSVPFLCQLSYYFLPAVNAHKSMLLKMVMRFRIATDNSDRSFHSWKKGSIDDVVIPIESFHMYDPFGTHIKHETEFQQL</sequence>
<keyword evidence="1" id="KW-0812">Transmembrane</keyword>
<reference evidence="3 4" key="1">
    <citation type="submission" date="2024-02" db="EMBL/GenBank/DDBJ databases">
        <title>de novo genome assembly of Solanum bulbocastanum strain 11H21.</title>
        <authorList>
            <person name="Hosaka A.J."/>
        </authorList>
    </citation>
    <scope>NUCLEOTIDE SEQUENCE [LARGE SCALE GENOMIC DNA]</scope>
    <source>
        <tissue evidence="3">Young leaves</tissue>
    </source>
</reference>
<dbReference type="InterPro" id="IPR023342">
    <property type="entry name" value="APO_dom"/>
</dbReference>
<comment type="caution">
    <text evidence="3">The sequence shown here is derived from an EMBL/GenBank/DDBJ whole genome shotgun (WGS) entry which is preliminary data.</text>
</comment>
<evidence type="ECO:0000313" key="3">
    <source>
        <dbReference type="EMBL" id="KAK6790389.1"/>
    </source>
</evidence>
<dbReference type="Proteomes" id="UP001371456">
    <property type="component" value="Unassembled WGS sequence"/>
</dbReference>
<dbReference type="GO" id="GO:0003723">
    <property type="term" value="F:RNA binding"/>
    <property type="evidence" value="ECO:0007669"/>
    <property type="project" value="InterPro"/>
</dbReference>
<proteinExistence type="predicted"/>
<dbReference type="Pfam" id="PF05634">
    <property type="entry name" value="APO_RNA-bind"/>
    <property type="match status" value="1"/>
</dbReference>
<keyword evidence="4" id="KW-1185">Reference proteome</keyword>
<dbReference type="AlphaFoldDB" id="A0AAN8YEL0"/>
<keyword evidence="1" id="KW-0472">Membrane</keyword>
<evidence type="ECO:0000256" key="1">
    <source>
        <dbReference type="SAM" id="Phobius"/>
    </source>
</evidence>
<protein>
    <recommendedName>
        <fullName evidence="2">APO domain-containing protein</fullName>
    </recommendedName>
</protein>
<evidence type="ECO:0000313" key="4">
    <source>
        <dbReference type="Proteomes" id="UP001371456"/>
    </source>
</evidence>
<feature type="domain" description="APO" evidence="2">
    <location>
        <begin position="81"/>
        <end position="123"/>
    </location>
</feature>
<gene>
    <name evidence="3" type="ORF">RDI58_014189</name>
</gene>
<feature type="transmembrane region" description="Helical" evidence="1">
    <location>
        <begin position="7"/>
        <end position="27"/>
    </location>
</feature>
<name>A0AAN8YEL0_SOLBU</name>
<organism evidence="3 4">
    <name type="scientific">Solanum bulbocastanum</name>
    <name type="common">Wild potato</name>
    <dbReference type="NCBI Taxonomy" id="147425"/>
    <lineage>
        <taxon>Eukaryota</taxon>
        <taxon>Viridiplantae</taxon>
        <taxon>Streptophyta</taxon>
        <taxon>Embryophyta</taxon>
        <taxon>Tracheophyta</taxon>
        <taxon>Spermatophyta</taxon>
        <taxon>Magnoliopsida</taxon>
        <taxon>eudicotyledons</taxon>
        <taxon>Gunneridae</taxon>
        <taxon>Pentapetalae</taxon>
        <taxon>asterids</taxon>
        <taxon>lamiids</taxon>
        <taxon>Solanales</taxon>
        <taxon>Solanaceae</taxon>
        <taxon>Solanoideae</taxon>
        <taxon>Solaneae</taxon>
        <taxon>Solanum</taxon>
    </lineage>
</organism>
<dbReference type="EMBL" id="JBANQN010000005">
    <property type="protein sequence ID" value="KAK6790389.1"/>
    <property type="molecule type" value="Genomic_DNA"/>
</dbReference>
<evidence type="ECO:0000259" key="2">
    <source>
        <dbReference type="Pfam" id="PF05634"/>
    </source>
</evidence>
<accession>A0AAN8YEL0</accession>
<keyword evidence="1" id="KW-1133">Transmembrane helix</keyword>